<evidence type="ECO:0000313" key="3">
    <source>
        <dbReference type="Proteomes" id="UP001165289"/>
    </source>
</evidence>
<comment type="caution">
    <text evidence="2">The sequence shown here is derived from an EMBL/GenBank/DDBJ whole genome shotgun (WGS) entry which is preliminary data.</text>
</comment>
<dbReference type="Proteomes" id="UP001165289">
    <property type="component" value="Unassembled WGS sequence"/>
</dbReference>
<dbReference type="InterPro" id="IPR001810">
    <property type="entry name" value="F-box_dom"/>
</dbReference>
<accession>A0AAV7K1S5</accession>
<dbReference type="EMBL" id="JAKMXF010000210">
    <property type="protein sequence ID" value="KAI6655122.1"/>
    <property type="molecule type" value="Genomic_DNA"/>
</dbReference>
<name>A0AAV7K1S5_9METZ</name>
<keyword evidence="3" id="KW-1185">Reference proteome</keyword>
<dbReference type="PANTHER" id="PTHR46857:SF2">
    <property type="entry name" value="F-BOX ONLY PROTEIN 16"/>
    <property type="match status" value="1"/>
</dbReference>
<dbReference type="InterPro" id="IPR036047">
    <property type="entry name" value="F-box-like_dom_sf"/>
</dbReference>
<evidence type="ECO:0000313" key="2">
    <source>
        <dbReference type="EMBL" id="KAI6655122.1"/>
    </source>
</evidence>
<dbReference type="SUPFAM" id="SSF81383">
    <property type="entry name" value="F-box domain"/>
    <property type="match status" value="1"/>
</dbReference>
<reference evidence="2 3" key="1">
    <citation type="journal article" date="2023" name="BMC Biol.">
        <title>The compact genome of the sponge Oopsacas minuta (Hexactinellida) is lacking key metazoan core genes.</title>
        <authorList>
            <person name="Santini S."/>
            <person name="Schenkelaars Q."/>
            <person name="Jourda C."/>
            <person name="Duchesne M."/>
            <person name="Belahbib H."/>
            <person name="Rocher C."/>
            <person name="Selva M."/>
            <person name="Riesgo A."/>
            <person name="Vervoort M."/>
            <person name="Leys S.P."/>
            <person name="Kodjabachian L."/>
            <person name="Le Bivic A."/>
            <person name="Borchiellini C."/>
            <person name="Claverie J.M."/>
            <person name="Renard E."/>
        </authorList>
    </citation>
    <scope>NUCLEOTIDE SEQUENCE [LARGE SCALE GENOMIC DNA]</scope>
    <source>
        <strain evidence="2">SPO-2</strain>
    </source>
</reference>
<dbReference type="PANTHER" id="PTHR46857">
    <property type="entry name" value="EPITHELIAL CELL-TRANSFORMING SEQUENCE 2 ONCOGENE-LIKE"/>
    <property type="match status" value="1"/>
</dbReference>
<feature type="domain" description="F-box" evidence="1">
    <location>
        <begin position="127"/>
        <end position="147"/>
    </location>
</feature>
<dbReference type="InterPro" id="IPR052805">
    <property type="entry name" value="GEF_Ubiquitin-Prot_Reg"/>
</dbReference>
<sequence>MSTPSLSAMEPVYSHASMRSIGLSLSQLSHASLKQMSGLSASHASIHSATSRGYLDGTGGPSSKALFRERMELCLEWFNSWTDGQRRKYLSCLGICFKPSELLQLASLVELKAPKEQLDFTNILTKDLSLRIFSYLDPRSLCRCSQVIP</sequence>
<dbReference type="Pfam" id="PF12937">
    <property type="entry name" value="F-box-like"/>
    <property type="match status" value="1"/>
</dbReference>
<organism evidence="2 3">
    <name type="scientific">Oopsacas minuta</name>
    <dbReference type="NCBI Taxonomy" id="111878"/>
    <lineage>
        <taxon>Eukaryota</taxon>
        <taxon>Metazoa</taxon>
        <taxon>Porifera</taxon>
        <taxon>Hexactinellida</taxon>
        <taxon>Hexasterophora</taxon>
        <taxon>Lyssacinosida</taxon>
        <taxon>Leucopsacidae</taxon>
        <taxon>Oopsacas</taxon>
    </lineage>
</organism>
<gene>
    <name evidence="2" type="ORF">LOD99_2411</name>
</gene>
<dbReference type="AlphaFoldDB" id="A0AAV7K1S5"/>
<dbReference type="Gene3D" id="1.20.1280.50">
    <property type="match status" value="1"/>
</dbReference>
<protein>
    <submittedName>
        <fullName evidence="2">F-box only protein 16</fullName>
    </submittedName>
</protein>
<evidence type="ECO:0000259" key="1">
    <source>
        <dbReference type="Pfam" id="PF12937"/>
    </source>
</evidence>
<proteinExistence type="predicted"/>